<dbReference type="OrthoDB" id="60822at2759"/>
<organism evidence="3 4">
    <name type="scientific">Wickerhamiella sorbophila</name>
    <dbReference type="NCBI Taxonomy" id="45607"/>
    <lineage>
        <taxon>Eukaryota</taxon>
        <taxon>Fungi</taxon>
        <taxon>Dikarya</taxon>
        <taxon>Ascomycota</taxon>
        <taxon>Saccharomycotina</taxon>
        <taxon>Dipodascomycetes</taxon>
        <taxon>Dipodascales</taxon>
        <taxon>Trichomonascaceae</taxon>
        <taxon>Wickerhamiella</taxon>
    </lineage>
</organism>
<dbReference type="InterPro" id="IPR036249">
    <property type="entry name" value="Thioredoxin-like_sf"/>
</dbReference>
<dbReference type="Proteomes" id="UP000238350">
    <property type="component" value="Unassembled WGS sequence"/>
</dbReference>
<dbReference type="PANTHER" id="PTHR36417">
    <property type="entry name" value="SELENOPROTEIN DOMAIN PROTEIN (AFU_ORTHOLOGUE AFUA_1G05220)"/>
    <property type="match status" value="1"/>
</dbReference>
<dbReference type="EMBL" id="NDIQ01000001">
    <property type="protein sequence ID" value="PRT53125.1"/>
    <property type="molecule type" value="Genomic_DNA"/>
</dbReference>
<sequence length="111" mass="12355">MPVYPRVAIEFCTACKWNLRAAWYLQELLSTFGHDLGEVALIPAASGVFRVTIELESGESKELWDRKKQNGFPDSKELKQLVRNVIDPSRSLGHSDTPGGLVTDCTTCQES</sequence>
<dbReference type="Pfam" id="PF10262">
    <property type="entry name" value="Rdx"/>
    <property type="match status" value="1"/>
</dbReference>
<reference evidence="3 4" key="1">
    <citation type="submission" date="2017-04" db="EMBL/GenBank/DDBJ databases">
        <title>Genome sequencing of [Candida] sorbophila.</title>
        <authorList>
            <person name="Ahn J.O."/>
        </authorList>
    </citation>
    <scope>NUCLEOTIDE SEQUENCE [LARGE SCALE GENOMIC DNA]</scope>
    <source>
        <strain evidence="3 4">DS02</strain>
    </source>
</reference>
<comment type="caution">
    <text evidence="3">The sequence shown here is derived from an EMBL/GenBank/DDBJ whole genome shotgun (WGS) entry which is preliminary data.</text>
</comment>
<keyword evidence="4" id="KW-1185">Reference proteome</keyword>
<dbReference type="InterPro" id="IPR011893">
    <property type="entry name" value="Selenoprotein_Rdx-typ"/>
</dbReference>
<evidence type="ECO:0000256" key="1">
    <source>
        <dbReference type="ARBA" id="ARBA00023284"/>
    </source>
</evidence>
<keyword evidence="1" id="KW-0676">Redox-active center</keyword>
<accession>A0A2T0FDT7</accession>
<dbReference type="PANTHER" id="PTHR36417:SF2">
    <property type="entry name" value="SELENOPROTEIN DOMAIN PROTEIN (AFU_ORTHOLOGUE AFUA_1G05220)"/>
    <property type="match status" value="1"/>
</dbReference>
<evidence type="ECO:0000313" key="4">
    <source>
        <dbReference type="Proteomes" id="UP000238350"/>
    </source>
</evidence>
<dbReference type="RefSeq" id="XP_024663071.1">
    <property type="nucleotide sequence ID" value="XM_024807303.1"/>
</dbReference>
<evidence type="ECO:0000313" key="3">
    <source>
        <dbReference type="EMBL" id="PRT53125.1"/>
    </source>
</evidence>
<dbReference type="NCBIfam" id="TIGR02174">
    <property type="entry name" value="CXXU_selWTH"/>
    <property type="match status" value="1"/>
</dbReference>
<proteinExistence type="predicted"/>
<dbReference type="Gene3D" id="3.40.30.10">
    <property type="entry name" value="Glutaredoxin"/>
    <property type="match status" value="1"/>
</dbReference>
<dbReference type="AlphaFoldDB" id="A0A2T0FDT7"/>
<gene>
    <name evidence="3" type="ORF">B9G98_00745</name>
</gene>
<protein>
    <recommendedName>
        <fullName evidence="5">Selenoprotein W</fullName>
    </recommendedName>
</protein>
<dbReference type="SUPFAM" id="SSF52833">
    <property type="entry name" value="Thioredoxin-like"/>
    <property type="match status" value="1"/>
</dbReference>
<name>A0A2T0FDT7_9ASCO</name>
<feature type="region of interest" description="Disordered" evidence="2">
    <location>
        <begin position="90"/>
        <end position="111"/>
    </location>
</feature>
<evidence type="ECO:0000256" key="2">
    <source>
        <dbReference type="SAM" id="MobiDB-lite"/>
    </source>
</evidence>
<evidence type="ECO:0008006" key="5">
    <source>
        <dbReference type="Google" id="ProtNLM"/>
    </source>
</evidence>
<dbReference type="GeneID" id="36514494"/>